<gene>
    <name evidence="2" type="ORF">MELLADRAFT_105620</name>
</gene>
<evidence type="ECO:0000313" key="3">
    <source>
        <dbReference type="Proteomes" id="UP000001072"/>
    </source>
</evidence>
<organism evidence="3">
    <name type="scientific">Melampsora larici-populina (strain 98AG31 / pathotype 3-4-7)</name>
    <name type="common">Poplar leaf rust fungus</name>
    <dbReference type="NCBI Taxonomy" id="747676"/>
    <lineage>
        <taxon>Eukaryota</taxon>
        <taxon>Fungi</taxon>
        <taxon>Dikarya</taxon>
        <taxon>Basidiomycota</taxon>
        <taxon>Pucciniomycotina</taxon>
        <taxon>Pucciniomycetes</taxon>
        <taxon>Pucciniales</taxon>
        <taxon>Melampsoraceae</taxon>
        <taxon>Melampsora</taxon>
    </lineage>
</organism>
<dbReference type="InParanoid" id="F4RIT8"/>
<name>F4RIT8_MELLP</name>
<keyword evidence="3" id="KW-1185">Reference proteome</keyword>
<dbReference type="OrthoDB" id="2507334at2759"/>
<dbReference type="STRING" id="747676.F4RIT8"/>
<reference evidence="3" key="1">
    <citation type="journal article" date="2011" name="Proc. Natl. Acad. Sci. U.S.A.">
        <title>Obligate biotrophy features unraveled by the genomic analysis of rust fungi.</title>
        <authorList>
            <person name="Duplessis S."/>
            <person name="Cuomo C.A."/>
            <person name="Lin Y.-C."/>
            <person name="Aerts A."/>
            <person name="Tisserant E."/>
            <person name="Veneault-Fourrey C."/>
            <person name="Joly D.L."/>
            <person name="Hacquard S."/>
            <person name="Amselem J."/>
            <person name="Cantarel B.L."/>
            <person name="Chiu R."/>
            <person name="Coutinho P.M."/>
            <person name="Feau N."/>
            <person name="Field M."/>
            <person name="Frey P."/>
            <person name="Gelhaye E."/>
            <person name="Goldberg J."/>
            <person name="Grabherr M.G."/>
            <person name="Kodira C.D."/>
            <person name="Kohler A."/>
            <person name="Kuees U."/>
            <person name="Lindquist E.A."/>
            <person name="Lucas S.M."/>
            <person name="Mago R."/>
            <person name="Mauceli E."/>
            <person name="Morin E."/>
            <person name="Murat C."/>
            <person name="Pangilinan J.L."/>
            <person name="Park R."/>
            <person name="Pearson M."/>
            <person name="Quesneville H."/>
            <person name="Rouhier N."/>
            <person name="Sakthikumar S."/>
            <person name="Salamov A.A."/>
            <person name="Schmutz J."/>
            <person name="Selles B."/>
            <person name="Shapiro H."/>
            <person name="Tanguay P."/>
            <person name="Tuskan G.A."/>
            <person name="Henrissat B."/>
            <person name="Van de Peer Y."/>
            <person name="Rouze P."/>
            <person name="Ellis J.G."/>
            <person name="Dodds P.N."/>
            <person name="Schein J.E."/>
            <person name="Zhong S."/>
            <person name="Hamelin R.C."/>
            <person name="Grigoriev I.V."/>
            <person name="Szabo L.J."/>
            <person name="Martin F."/>
        </authorList>
    </citation>
    <scope>NUCLEOTIDE SEQUENCE [LARGE SCALE GENOMIC DNA]</scope>
    <source>
        <strain evidence="3">98AG31 / pathotype 3-4-7</strain>
    </source>
</reference>
<dbReference type="VEuPathDB" id="FungiDB:MELLADRAFT_105620"/>
<dbReference type="AlphaFoldDB" id="F4RIT8"/>
<accession>F4RIT8</accession>
<dbReference type="Proteomes" id="UP000001072">
    <property type="component" value="Unassembled WGS sequence"/>
</dbReference>
<feature type="region of interest" description="Disordered" evidence="1">
    <location>
        <begin position="128"/>
        <end position="166"/>
    </location>
</feature>
<feature type="compositionally biased region" description="Basic and acidic residues" evidence="1">
    <location>
        <begin position="133"/>
        <end position="143"/>
    </location>
</feature>
<evidence type="ECO:0000313" key="2">
    <source>
        <dbReference type="EMBL" id="EGG07621.1"/>
    </source>
</evidence>
<dbReference type="HOGENOM" id="CLU_946901_0_0_1"/>
<dbReference type="RefSeq" id="XP_007408953.1">
    <property type="nucleotide sequence ID" value="XM_007408891.1"/>
</dbReference>
<sequence>MSLDRNHNSLVRLTRRRMGQEANLKSPVTPEANCPGELCAVVAGKVIGARLAAAPNCARQDIADQLITDAKSKDKVKSDLLRTQLIQWAKLICEAPVNHELDDCIPKQFEGNDPNVFFDPKVGSVALGSRPETFPRQKQDLYKGPKNATTTPAGTGSDGGKPDTSKMKVVDAKTLPEKCNNPEIQFGAGFPGRPPKELTYMPKGSGYSHGAALNMHIIAEAMCDQMRACLKDAKKDDTEIFTKCKSLADAIGDKKKDGKAADTWNAGMYQQELTSDDCSYSGLTTKYADVKDEK</sequence>
<evidence type="ECO:0000256" key="1">
    <source>
        <dbReference type="SAM" id="MobiDB-lite"/>
    </source>
</evidence>
<protein>
    <submittedName>
        <fullName evidence="2">Uncharacterized protein</fullName>
    </submittedName>
</protein>
<dbReference type="GeneID" id="18922667"/>
<proteinExistence type="predicted"/>
<dbReference type="KEGG" id="mlr:MELLADRAFT_105620"/>
<dbReference type="EMBL" id="GL883103">
    <property type="protein sequence ID" value="EGG07621.1"/>
    <property type="molecule type" value="Genomic_DNA"/>
</dbReference>